<keyword evidence="3" id="KW-1185">Reference proteome</keyword>
<feature type="compositionally biased region" description="Pro residues" evidence="1">
    <location>
        <begin position="98"/>
        <end position="107"/>
    </location>
</feature>
<protein>
    <recommendedName>
        <fullName evidence="4">Cilia- and flagella-associated protein 206</fullName>
    </recommendedName>
</protein>
<proteinExistence type="predicted"/>
<sequence length="158" mass="16936">MIEDAITAFVPKDQPLRDEVLNSLMEVLKLKQTEEADDSEKLVAVISAVTLKAVQRENPVAGRVTIDETLDLIKARLAPRPPPPSTSACLPALTTSPPHAPPPPPPSSSACLPALITPRPSPSSCLHLRMPPRPHHSSTPRPSPSSLHLRVPPGNHHS</sequence>
<accession>A0AB34IE53</accession>
<feature type="compositionally biased region" description="Low complexity" evidence="1">
    <location>
        <begin position="139"/>
        <end position="158"/>
    </location>
</feature>
<evidence type="ECO:0008006" key="4">
    <source>
        <dbReference type="Google" id="ProtNLM"/>
    </source>
</evidence>
<evidence type="ECO:0000313" key="3">
    <source>
        <dbReference type="Proteomes" id="UP001515480"/>
    </source>
</evidence>
<evidence type="ECO:0000313" key="2">
    <source>
        <dbReference type="EMBL" id="KAL1496532.1"/>
    </source>
</evidence>
<comment type="caution">
    <text evidence="2">The sequence shown here is derived from an EMBL/GenBank/DDBJ whole genome shotgun (WGS) entry which is preliminary data.</text>
</comment>
<organism evidence="2 3">
    <name type="scientific">Prymnesium parvum</name>
    <name type="common">Toxic golden alga</name>
    <dbReference type="NCBI Taxonomy" id="97485"/>
    <lineage>
        <taxon>Eukaryota</taxon>
        <taxon>Haptista</taxon>
        <taxon>Haptophyta</taxon>
        <taxon>Prymnesiophyceae</taxon>
        <taxon>Prymnesiales</taxon>
        <taxon>Prymnesiaceae</taxon>
        <taxon>Prymnesium</taxon>
    </lineage>
</organism>
<dbReference type="EMBL" id="JBGBPQ010000028">
    <property type="protein sequence ID" value="KAL1496532.1"/>
    <property type="molecule type" value="Genomic_DNA"/>
</dbReference>
<evidence type="ECO:0000256" key="1">
    <source>
        <dbReference type="SAM" id="MobiDB-lite"/>
    </source>
</evidence>
<gene>
    <name evidence="2" type="ORF">AB1Y20_014138</name>
</gene>
<name>A0AB34IE53_PRYPA</name>
<dbReference type="Proteomes" id="UP001515480">
    <property type="component" value="Unassembled WGS sequence"/>
</dbReference>
<reference evidence="2 3" key="1">
    <citation type="journal article" date="2024" name="Science">
        <title>Giant polyketide synthase enzymes in the biosynthesis of giant marine polyether toxins.</title>
        <authorList>
            <person name="Fallon T.R."/>
            <person name="Shende V.V."/>
            <person name="Wierzbicki I.H."/>
            <person name="Pendleton A.L."/>
            <person name="Watervoot N.F."/>
            <person name="Auber R.P."/>
            <person name="Gonzalez D.J."/>
            <person name="Wisecaver J.H."/>
            <person name="Moore B.S."/>
        </authorList>
    </citation>
    <scope>NUCLEOTIDE SEQUENCE [LARGE SCALE GENOMIC DNA]</scope>
    <source>
        <strain evidence="2 3">12B1</strain>
    </source>
</reference>
<feature type="region of interest" description="Disordered" evidence="1">
    <location>
        <begin position="76"/>
        <end position="158"/>
    </location>
</feature>
<dbReference type="AlphaFoldDB" id="A0AB34IE53"/>